<gene>
    <name evidence="2" type="ORF">G443_000474</name>
</gene>
<proteinExistence type="predicted"/>
<accession>A0ABT1JCJ6</accession>
<feature type="region of interest" description="Disordered" evidence="1">
    <location>
        <begin position="23"/>
        <end position="46"/>
    </location>
</feature>
<organism evidence="2 3">
    <name type="scientific">Actinoalloteichus caeruleus DSM 43889</name>
    <dbReference type="NCBI Taxonomy" id="1120930"/>
    <lineage>
        <taxon>Bacteria</taxon>
        <taxon>Bacillati</taxon>
        <taxon>Actinomycetota</taxon>
        <taxon>Actinomycetes</taxon>
        <taxon>Pseudonocardiales</taxon>
        <taxon>Pseudonocardiaceae</taxon>
        <taxon>Actinoalloteichus</taxon>
        <taxon>Actinoalloteichus cyanogriseus</taxon>
    </lineage>
</organism>
<evidence type="ECO:0000313" key="2">
    <source>
        <dbReference type="EMBL" id="MCP2330204.1"/>
    </source>
</evidence>
<evidence type="ECO:0000256" key="1">
    <source>
        <dbReference type="SAM" id="MobiDB-lite"/>
    </source>
</evidence>
<keyword evidence="3" id="KW-1185">Reference proteome</keyword>
<protein>
    <submittedName>
        <fullName evidence="2">Uncharacterized protein</fullName>
    </submittedName>
</protein>
<dbReference type="Proteomes" id="UP000791080">
    <property type="component" value="Unassembled WGS sequence"/>
</dbReference>
<dbReference type="EMBL" id="AUBJ02000001">
    <property type="protein sequence ID" value="MCP2330204.1"/>
    <property type="molecule type" value="Genomic_DNA"/>
</dbReference>
<reference evidence="2 3" key="2">
    <citation type="submission" date="2022-06" db="EMBL/GenBank/DDBJ databases">
        <title>Genomic Encyclopedia of Type Strains, Phase I: the one thousand microbial genomes (KMG-I) project.</title>
        <authorList>
            <person name="Kyrpides N."/>
        </authorList>
    </citation>
    <scope>NUCLEOTIDE SEQUENCE [LARGE SCALE GENOMIC DNA]</scope>
    <source>
        <strain evidence="2 3">DSM 43889</strain>
    </source>
</reference>
<reference evidence="2 3" key="1">
    <citation type="submission" date="2013-07" db="EMBL/GenBank/DDBJ databases">
        <authorList>
            <consortium name="DOE Joint Genome Institute"/>
            <person name="Reeve W."/>
            <person name="Huntemann M."/>
            <person name="Han J."/>
            <person name="Chen A."/>
            <person name="Kyrpides N."/>
            <person name="Mavromatis K."/>
            <person name="Markowitz V."/>
            <person name="Palaniappan K."/>
            <person name="Ivanova N."/>
            <person name="Schaumberg A."/>
            <person name="Pati A."/>
            <person name="Liolios K."/>
            <person name="Nordberg H.P."/>
            <person name="Cantor M.N."/>
            <person name="Hua S.X."/>
            <person name="Woyke T."/>
        </authorList>
    </citation>
    <scope>NUCLEOTIDE SEQUENCE [LARGE SCALE GENOMIC DNA]</scope>
    <source>
        <strain evidence="2 3">DSM 43889</strain>
    </source>
</reference>
<evidence type="ECO:0000313" key="3">
    <source>
        <dbReference type="Proteomes" id="UP000791080"/>
    </source>
</evidence>
<comment type="caution">
    <text evidence="2">The sequence shown here is derived from an EMBL/GenBank/DDBJ whole genome shotgun (WGS) entry which is preliminary data.</text>
</comment>
<sequence length="46" mass="5202">MSTGECGNAIEVGFERVIGFGNHFRDRKTSWPRTPRGRRPDPTGVR</sequence>
<name>A0ABT1JCJ6_ACTCY</name>